<accession>S3ZM58</accession>
<protein>
    <submittedName>
        <fullName evidence="1">Uncharacterized protein</fullName>
    </submittedName>
</protein>
<name>S3ZM58_BACSE</name>
<gene>
    <name evidence="1" type="ORF">HMPREF1181_00285</name>
</gene>
<evidence type="ECO:0000313" key="2">
    <source>
        <dbReference type="Proteomes" id="UP000014614"/>
    </source>
</evidence>
<dbReference type="AlphaFoldDB" id="S3ZM58"/>
<evidence type="ECO:0000313" key="1">
    <source>
        <dbReference type="EMBL" id="EPH21840.1"/>
    </source>
</evidence>
<comment type="caution">
    <text evidence="1">The sequence shown here is derived from an EMBL/GenBank/DDBJ whole genome shotgun (WGS) entry which is preliminary data.</text>
</comment>
<organism evidence="1 2">
    <name type="scientific">Bacteroides stercoris CC31F</name>
    <dbReference type="NCBI Taxonomy" id="1073351"/>
    <lineage>
        <taxon>Bacteria</taxon>
        <taxon>Pseudomonadati</taxon>
        <taxon>Bacteroidota</taxon>
        <taxon>Bacteroidia</taxon>
        <taxon>Bacteroidales</taxon>
        <taxon>Bacteroidaceae</taxon>
        <taxon>Bacteroides</taxon>
    </lineage>
</organism>
<sequence length="183" mass="20919">MRDLVIMPAMAQRRESLNMGEFAEEAIIVEEVAAPKRVNHFIEANTQEVTLQHLQQDCIIPSFASMEETISHQSFIGAVVDAAKDYFHGEQFDMPEIRISHPINGRIPSALGKKASELTDEEKTLFYQRMCFCFEIPSIVHDEYGNRLALSIGGVRAYNEINLYSKKSVERFKIFIGFRNRVC</sequence>
<dbReference type="PATRIC" id="fig|1073351.3.peg.279"/>
<dbReference type="EMBL" id="ATFP01000005">
    <property type="protein sequence ID" value="EPH21840.1"/>
    <property type="molecule type" value="Genomic_DNA"/>
</dbReference>
<proteinExistence type="predicted"/>
<dbReference type="Pfam" id="PF12987">
    <property type="entry name" value="DUF3871"/>
    <property type="match status" value="1"/>
</dbReference>
<dbReference type="HOGENOM" id="CLU_095987_0_0_10"/>
<dbReference type="Proteomes" id="UP000014614">
    <property type="component" value="Unassembled WGS sequence"/>
</dbReference>
<dbReference type="InterPro" id="IPR024353">
    <property type="entry name" value="DUF3871"/>
</dbReference>
<reference evidence="1 2" key="1">
    <citation type="submission" date="2013-05" db="EMBL/GenBank/DDBJ databases">
        <title>The Genome Sequence of Bacteroides stercoris CC31F.</title>
        <authorList>
            <consortium name="The Broad Institute Genomics Platform"/>
            <person name="Earl A."/>
            <person name="Ward D."/>
            <person name="Feldgarden M."/>
            <person name="Gevers D."/>
            <person name="Oliphant K."/>
            <person name="Allen-Vercoe E."/>
            <person name="Walker B."/>
            <person name="Young S."/>
            <person name="Zeng Q."/>
            <person name="Gargeya S."/>
            <person name="Fitzgerald M."/>
            <person name="Haas B."/>
            <person name="Abouelleil A."/>
            <person name="Allen A.W."/>
            <person name="Alvarado L."/>
            <person name="Arachchi H.M."/>
            <person name="Berlin A.M."/>
            <person name="Chapman S.B."/>
            <person name="Gainer-Dewar J."/>
            <person name="Goldberg J."/>
            <person name="Griggs A."/>
            <person name="Gujja S."/>
            <person name="Hansen M."/>
            <person name="Howarth C."/>
            <person name="Imamovic A."/>
            <person name="Ireland A."/>
            <person name="Larimer J."/>
            <person name="McCowan C."/>
            <person name="Murphy C."/>
            <person name="Pearson M."/>
            <person name="Poon T.W."/>
            <person name="Priest M."/>
            <person name="Roberts A."/>
            <person name="Saif S."/>
            <person name="Shea T."/>
            <person name="Sisk P."/>
            <person name="Sykes S."/>
            <person name="Wortman J."/>
            <person name="Nusbaum C."/>
            <person name="Birren B."/>
        </authorList>
    </citation>
    <scope>NUCLEOTIDE SEQUENCE [LARGE SCALE GENOMIC DNA]</scope>
    <source>
        <strain evidence="1 2">CC31F</strain>
    </source>
</reference>